<dbReference type="PANTHER" id="PTHR43174:SF1">
    <property type="entry name" value="UDP-N-ACETYLGLUCOSAMINE 2-EPIMERASE"/>
    <property type="match status" value="1"/>
</dbReference>
<gene>
    <name evidence="3" type="ORF">A8C56_08555</name>
</gene>
<dbReference type="InterPro" id="IPR003331">
    <property type="entry name" value="UDP_GlcNAc_Epimerase_2_dom"/>
</dbReference>
<feature type="domain" description="UDP-N-acetylglucosamine 2-epimerase" evidence="2">
    <location>
        <begin position="23"/>
        <end position="348"/>
    </location>
</feature>
<dbReference type="RefSeq" id="WP_067754531.1">
    <property type="nucleotide sequence ID" value="NZ_CP015772.1"/>
</dbReference>
<reference evidence="3 4" key="1">
    <citation type="submission" date="2016-05" db="EMBL/GenBank/DDBJ databases">
        <title>Niabella ginsenosidivorans BS26 whole genome sequencing.</title>
        <authorList>
            <person name="Im W.T."/>
            <person name="Siddiqi M.Z."/>
        </authorList>
    </citation>
    <scope>NUCLEOTIDE SEQUENCE [LARGE SCALE GENOMIC DNA]</scope>
    <source>
        <strain evidence="3 4">BS26</strain>
    </source>
</reference>
<name>A0A1A9I2W6_9BACT</name>
<accession>A0A1A9I2W6</accession>
<dbReference type="Gene3D" id="3.40.50.2000">
    <property type="entry name" value="Glycogen Phosphorylase B"/>
    <property type="match status" value="2"/>
</dbReference>
<dbReference type="Pfam" id="PF02350">
    <property type="entry name" value="Epimerase_2"/>
    <property type="match status" value="1"/>
</dbReference>
<dbReference type="AlphaFoldDB" id="A0A1A9I2W6"/>
<comment type="similarity">
    <text evidence="1">Belongs to the UDP-N-acetylglucosamine 2-epimerase family.</text>
</comment>
<evidence type="ECO:0000256" key="1">
    <source>
        <dbReference type="RuleBase" id="RU003513"/>
    </source>
</evidence>
<dbReference type="Proteomes" id="UP000077667">
    <property type="component" value="Chromosome"/>
</dbReference>
<keyword evidence="4" id="KW-1185">Reference proteome</keyword>
<dbReference type="EMBL" id="CP015772">
    <property type="protein sequence ID" value="ANH81022.1"/>
    <property type="molecule type" value="Genomic_DNA"/>
</dbReference>
<dbReference type="OrthoDB" id="9803238at2"/>
<dbReference type="STRING" id="1176587.A8C56_08555"/>
<proteinExistence type="inferred from homology"/>
<evidence type="ECO:0000259" key="2">
    <source>
        <dbReference type="Pfam" id="PF02350"/>
    </source>
</evidence>
<sequence>MKALIHVVGNRPQFIKLSVLYKAIAQYGNIRQTIIHTGQHYDFQMSDIFFKELSIPAPDIIFKNPPAGNADVFIGNTSAQLQQVFQEQDEPLVIVYGDTNTTLAGALAAIRSGCLLFHVESGIRTNNPSMPEEINRVLTDRLATTNYCCTQFNYQTMQSEGYQHAINSRLLLSGDLMYDAFLKYNTPASLQSIKTTDPYILATIHRRENILSPQYLKDIIAAFNDIHKRIQVVVPLHPHTKTIINTIDIPAGFTQIEPVGYAEMNTLLKNAAYVITDSGGLSREAYFAQKKSLIIMDKPFWPEIIASECAIATATDTIIPNFEKLAHLTPDFGSRLFGSGNAADFIANDINFFL</sequence>
<dbReference type="KEGG" id="nia:A8C56_08555"/>
<keyword evidence="1" id="KW-0413">Isomerase</keyword>
<organism evidence="3 4">
    <name type="scientific">Niabella ginsenosidivorans</name>
    <dbReference type="NCBI Taxonomy" id="1176587"/>
    <lineage>
        <taxon>Bacteria</taxon>
        <taxon>Pseudomonadati</taxon>
        <taxon>Bacteroidota</taxon>
        <taxon>Chitinophagia</taxon>
        <taxon>Chitinophagales</taxon>
        <taxon>Chitinophagaceae</taxon>
        <taxon>Niabella</taxon>
    </lineage>
</organism>
<dbReference type="SUPFAM" id="SSF53756">
    <property type="entry name" value="UDP-Glycosyltransferase/glycogen phosphorylase"/>
    <property type="match status" value="1"/>
</dbReference>
<dbReference type="InterPro" id="IPR029767">
    <property type="entry name" value="WecB-like"/>
</dbReference>
<evidence type="ECO:0000313" key="4">
    <source>
        <dbReference type="Proteomes" id="UP000077667"/>
    </source>
</evidence>
<protein>
    <recommendedName>
        <fullName evidence="2">UDP-N-acetylglucosamine 2-epimerase domain-containing protein</fullName>
    </recommendedName>
</protein>
<dbReference type="GO" id="GO:0016853">
    <property type="term" value="F:isomerase activity"/>
    <property type="evidence" value="ECO:0007669"/>
    <property type="project" value="UniProtKB-KW"/>
</dbReference>
<evidence type="ECO:0000313" key="3">
    <source>
        <dbReference type="EMBL" id="ANH81022.1"/>
    </source>
</evidence>
<dbReference type="PANTHER" id="PTHR43174">
    <property type="entry name" value="UDP-N-ACETYLGLUCOSAMINE 2-EPIMERASE"/>
    <property type="match status" value="1"/>
</dbReference>